<dbReference type="Gene3D" id="1.20.1250.20">
    <property type="entry name" value="MFS general substrate transporter like domains"/>
    <property type="match status" value="2"/>
</dbReference>
<evidence type="ECO:0000256" key="2">
    <source>
        <dbReference type="ARBA" id="ARBA00022448"/>
    </source>
</evidence>
<dbReference type="PANTHER" id="PTHR43266:SF8">
    <property type="entry name" value="MACROLIDE-EFFLUX PROTEIN"/>
    <property type="match status" value="1"/>
</dbReference>
<sequence length="404" mass="44649">MGDLWRNKTFMLVTTSDVMQQIAIWIRNMALLFFVMEITNNDPVSVSLLTVAEYAPIFIFSFVGGVFADRWNSPKRTMIWGDILSFASILVIIFLIWNGLWMAVFFATFVSAVVSQFSQPSSAKIFKKHIPEQHVPTAIAISQSMMSLFIIIGPIIGTIIYTQVGMYPSLISLCVLFLLSAIILSFLPKDEKGTVETDATFFEEMKQGWKYVYRQAVLRNLAITYVFVGLAVGLTQPLEVFLVTNRLGLSKEYVQYLTAVGGIGILVGGIVAAMVSQRLKSKTVLFAGLLFLSVSFVVEVWSTTFWLTATMRFIGGMMTAAIGMITTTLFIKLVDSELVGRVNGTIVPMFMGTMLLGSSLAGILMETISLWGVFILAASIMLVAVIFSTRVVEETKQEKVAPSL</sequence>
<protein>
    <submittedName>
        <fullName evidence="9">MFS transporter</fullName>
    </submittedName>
</protein>
<reference evidence="9" key="1">
    <citation type="journal article" date="2014" name="Int. J. Syst. Evol. Microbiol.">
        <title>Complete genome sequence of Corynebacterium casei LMG S-19264T (=DSM 44701T), isolated from a smear-ripened cheese.</title>
        <authorList>
            <consortium name="US DOE Joint Genome Institute (JGI-PGF)"/>
            <person name="Walter F."/>
            <person name="Albersmeier A."/>
            <person name="Kalinowski J."/>
            <person name="Ruckert C."/>
        </authorList>
    </citation>
    <scope>NUCLEOTIDE SEQUENCE</scope>
    <source>
        <strain evidence="9">CGMCC 1.12698</strain>
    </source>
</reference>
<dbReference type="PROSITE" id="PS50850">
    <property type="entry name" value="MFS"/>
    <property type="match status" value="1"/>
</dbReference>
<evidence type="ECO:0000259" key="8">
    <source>
        <dbReference type="PROSITE" id="PS50850"/>
    </source>
</evidence>
<gene>
    <name evidence="9" type="ORF">GCM10007140_29210</name>
</gene>
<reference evidence="9" key="2">
    <citation type="submission" date="2020-09" db="EMBL/GenBank/DDBJ databases">
        <authorList>
            <person name="Sun Q."/>
            <person name="Zhou Y."/>
        </authorList>
    </citation>
    <scope>NUCLEOTIDE SEQUENCE</scope>
    <source>
        <strain evidence="9">CGMCC 1.12698</strain>
    </source>
</reference>
<feature type="transmembrane region" description="Helical" evidence="7">
    <location>
        <begin position="135"/>
        <end position="161"/>
    </location>
</feature>
<dbReference type="CDD" id="cd06173">
    <property type="entry name" value="MFS_MefA_like"/>
    <property type="match status" value="1"/>
</dbReference>
<evidence type="ECO:0000313" key="9">
    <source>
        <dbReference type="EMBL" id="GGE77711.1"/>
    </source>
</evidence>
<dbReference type="Proteomes" id="UP000605259">
    <property type="component" value="Unassembled WGS sequence"/>
</dbReference>
<evidence type="ECO:0000256" key="5">
    <source>
        <dbReference type="ARBA" id="ARBA00022989"/>
    </source>
</evidence>
<feature type="transmembrane region" description="Helical" evidence="7">
    <location>
        <begin position="48"/>
        <end position="68"/>
    </location>
</feature>
<keyword evidence="6 7" id="KW-0472">Membrane</keyword>
<keyword evidence="3" id="KW-1003">Cell membrane</keyword>
<evidence type="ECO:0000256" key="1">
    <source>
        <dbReference type="ARBA" id="ARBA00004651"/>
    </source>
</evidence>
<accession>A0A917AVV4</accession>
<feature type="transmembrane region" description="Helical" evidence="7">
    <location>
        <begin position="167"/>
        <end position="187"/>
    </location>
</feature>
<keyword evidence="5 7" id="KW-1133">Transmembrane helix</keyword>
<feature type="domain" description="Major facilitator superfamily (MFS) profile" evidence="8">
    <location>
        <begin position="9"/>
        <end position="396"/>
    </location>
</feature>
<keyword evidence="10" id="KW-1185">Reference proteome</keyword>
<dbReference type="GO" id="GO:0005886">
    <property type="term" value="C:plasma membrane"/>
    <property type="evidence" value="ECO:0007669"/>
    <property type="project" value="UniProtKB-SubCell"/>
</dbReference>
<dbReference type="SUPFAM" id="SSF103473">
    <property type="entry name" value="MFS general substrate transporter"/>
    <property type="match status" value="1"/>
</dbReference>
<dbReference type="RefSeq" id="WP_188389206.1">
    <property type="nucleotide sequence ID" value="NZ_BMFK01000002.1"/>
</dbReference>
<keyword evidence="2" id="KW-0813">Transport</keyword>
<feature type="transmembrane region" description="Helical" evidence="7">
    <location>
        <begin position="313"/>
        <end position="334"/>
    </location>
</feature>
<dbReference type="InterPro" id="IPR036259">
    <property type="entry name" value="MFS_trans_sf"/>
</dbReference>
<evidence type="ECO:0000256" key="6">
    <source>
        <dbReference type="ARBA" id="ARBA00023136"/>
    </source>
</evidence>
<feature type="transmembrane region" description="Helical" evidence="7">
    <location>
        <begin position="346"/>
        <end position="364"/>
    </location>
</feature>
<proteinExistence type="predicted"/>
<dbReference type="Pfam" id="PF07690">
    <property type="entry name" value="MFS_1"/>
    <property type="match status" value="1"/>
</dbReference>
<feature type="transmembrane region" description="Helical" evidence="7">
    <location>
        <begin position="88"/>
        <end position="114"/>
    </location>
</feature>
<dbReference type="EMBL" id="BMFK01000002">
    <property type="protein sequence ID" value="GGE77711.1"/>
    <property type="molecule type" value="Genomic_DNA"/>
</dbReference>
<evidence type="ECO:0000256" key="3">
    <source>
        <dbReference type="ARBA" id="ARBA00022475"/>
    </source>
</evidence>
<name>A0A917AVV4_9BACI</name>
<keyword evidence="4 7" id="KW-0812">Transmembrane</keyword>
<organism evidence="9 10">
    <name type="scientific">Priestia taiwanensis</name>
    <dbReference type="NCBI Taxonomy" id="1347902"/>
    <lineage>
        <taxon>Bacteria</taxon>
        <taxon>Bacillati</taxon>
        <taxon>Bacillota</taxon>
        <taxon>Bacilli</taxon>
        <taxon>Bacillales</taxon>
        <taxon>Bacillaceae</taxon>
        <taxon>Priestia</taxon>
    </lineage>
</organism>
<feature type="transmembrane region" description="Helical" evidence="7">
    <location>
        <begin position="254"/>
        <end position="275"/>
    </location>
</feature>
<dbReference type="PANTHER" id="PTHR43266">
    <property type="entry name" value="MACROLIDE-EFFLUX PROTEIN"/>
    <property type="match status" value="1"/>
</dbReference>
<dbReference type="AlphaFoldDB" id="A0A917AVV4"/>
<feature type="transmembrane region" description="Helical" evidence="7">
    <location>
        <begin position="216"/>
        <end position="234"/>
    </location>
</feature>
<dbReference type="InterPro" id="IPR020846">
    <property type="entry name" value="MFS_dom"/>
</dbReference>
<evidence type="ECO:0000313" key="10">
    <source>
        <dbReference type="Proteomes" id="UP000605259"/>
    </source>
</evidence>
<dbReference type="GO" id="GO:0022857">
    <property type="term" value="F:transmembrane transporter activity"/>
    <property type="evidence" value="ECO:0007669"/>
    <property type="project" value="InterPro"/>
</dbReference>
<evidence type="ECO:0000256" key="4">
    <source>
        <dbReference type="ARBA" id="ARBA00022692"/>
    </source>
</evidence>
<feature type="transmembrane region" description="Helical" evidence="7">
    <location>
        <begin position="370"/>
        <end position="389"/>
    </location>
</feature>
<dbReference type="InterPro" id="IPR011701">
    <property type="entry name" value="MFS"/>
</dbReference>
<comment type="subcellular location">
    <subcellularLocation>
        <location evidence="1">Cell membrane</location>
        <topology evidence="1">Multi-pass membrane protein</topology>
    </subcellularLocation>
</comment>
<evidence type="ECO:0000256" key="7">
    <source>
        <dbReference type="SAM" id="Phobius"/>
    </source>
</evidence>
<comment type="caution">
    <text evidence="9">The sequence shown here is derived from an EMBL/GenBank/DDBJ whole genome shotgun (WGS) entry which is preliminary data.</text>
</comment>
<feature type="transmembrane region" description="Helical" evidence="7">
    <location>
        <begin position="284"/>
        <end position="307"/>
    </location>
</feature>